<dbReference type="PROSITE" id="PS00018">
    <property type="entry name" value="EF_HAND_1"/>
    <property type="match status" value="4"/>
</dbReference>
<evidence type="ECO:0000256" key="2">
    <source>
        <dbReference type="ARBA" id="ARBA00022737"/>
    </source>
</evidence>
<gene>
    <name evidence="6" type="ORF">PSNMU_V1.4_AUG-EV-PASAV3_0022610</name>
</gene>
<feature type="domain" description="EF-hand" evidence="5">
    <location>
        <begin position="88"/>
        <end position="123"/>
    </location>
</feature>
<dbReference type="EMBL" id="CAACVS010000059">
    <property type="protein sequence ID" value="VEU35486.1"/>
    <property type="molecule type" value="Genomic_DNA"/>
</dbReference>
<proteinExistence type="predicted"/>
<reference evidence="6 7" key="1">
    <citation type="submission" date="2019-01" db="EMBL/GenBank/DDBJ databases">
        <authorList>
            <person name="Ferrante I. M."/>
        </authorList>
    </citation>
    <scope>NUCLEOTIDE SEQUENCE [LARGE SCALE GENOMIC DNA]</scope>
    <source>
        <strain evidence="6 7">B856</strain>
    </source>
</reference>
<dbReference type="AlphaFoldDB" id="A0A448Z0D1"/>
<keyword evidence="4" id="KW-0732">Signal</keyword>
<dbReference type="GO" id="GO:0005509">
    <property type="term" value="F:calcium ion binding"/>
    <property type="evidence" value="ECO:0007669"/>
    <property type="project" value="InterPro"/>
</dbReference>
<dbReference type="InterPro" id="IPR018247">
    <property type="entry name" value="EF_Hand_1_Ca_BS"/>
</dbReference>
<feature type="domain" description="EF-hand" evidence="5">
    <location>
        <begin position="244"/>
        <end position="279"/>
    </location>
</feature>
<evidence type="ECO:0000313" key="6">
    <source>
        <dbReference type="EMBL" id="VEU35486.1"/>
    </source>
</evidence>
<dbReference type="OrthoDB" id="272512at2759"/>
<dbReference type="Gene3D" id="1.10.238.10">
    <property type="entry name" value="EF-hand"/>
    <property type="match status" value="2"/>
</dbReference>
<dbReference type="InterPro" id="IPR039647">
    <property type="entry name" value="EF_hand_pair_protein_CML-like"/>
</dbReference>
<evidence type="ECO:0000256" key="1">
    <source>
        <dbReference type="ARBA" id="ARBA00022723"/>
    </source>
</evidence>
<evidence type="ECO:0000256" key="3">
    <source>
        <dbReference type="ARBA" id="ARBA00022837"/>
    </source>
</evidence>
<keyword evidence="7" id="KW-1185">Reference proteome</keyword>
<accession>A0A448Z0D1</accession>
<organism evidence="6 7">
    <name type="scientific">Pseudo-nitzschia multistriata</name>
    <dbReference type="NCBI Taxonomy" id="183589"/>
    <lineage>
        <taxon>Eukaryota</taxon>
        <taxon>Sar</taxon>
        <taxon>Stramenopiles</taxon>
        <taxon>Ochrophyta</taxon>
        <taxon>Bacillariophyta</taxon>
        <taxon>Bacillariophyceae</taxon>
        <taxon>Bacillariophycidae</taxon>
        <taxon>Bacillariales</taxon>
        <taxon>Bacillariaceae</taxon>
        <taxon>Pseudo-nitzschia</taxon>
    </lineage>
</organism>
<dbReference type="InterPro" id="IPR011992">
    <property type="entry name" value="EF-hand-dom_pair"/>
</dbReference>
<evidence type="ECO:0000313" key="7">
    <source>
        <dbReference type="Proteomes" id="UP000291116"/>
    </source>
</evidence>
<keyword evidence="1" id="KW-0479">Metal-binding</keyword>
<feature type="chain" id="PRO_5019318563" description="EF-hand domain-containing protein" evidence="4">
    <location>
        <begin position="29"/>
        <end position="294"/>
    </location>
</feature>
<keyword evidence="2" id="KW-0677">Repeat</keyword>
<keyword evidence="3" id="KW-0106">Calcium</keyword>
<evidence type="ECO:0000256" key="4">
    <source>
        <dbReference type="SAM" id="SignalP"/>
    </source>
</evidence>
<protein>
    <recommendedName>
        <fullName evidence="5">EF-hand domain-containing protein</fullName>
    </recommendedName>
</protein>
<sequence>MMVRQENMVAFLATATMLWTASPSGTSAFSIQKSGPGTRTITTAATPTPIAMANVFPFSRHRPGFVFALEASSEDTTTADTGTGNGIDIMDEVDSIFKSIDTNGDGVISPEELRTHLVDKMGYTTDYTTYLFDSIDTDSDGSITLDEMKFAFYNFEALSMYMTLGMGGADVTKRDVFKTLARNQSGDFGSGASSDKLLLEDLADLVFDMIDTDRSGQISKEELRAHFDAVTSKLSDGVAATDTQSKDYVRTMFATLDADKDGDISREEVRTAFQKYDVKLLARTFGLRVYQLSE</sequence>
<dbReference type="CDD" id="cd00051">
    <property type="entry name" value="EFh"/>
    <property type="match status" value="2"/>
</dbReference>
<dbReference type="Proteomes" id="UP000291116">
    <property type="component" value="Unassembled WGS sequence"/>
</dbReference>
<dbReference type="SUPFAM" id="SSF47473">
    <property type="entry name" value="EF-hand"/>
    <property type="match status" value="1"/>
</dbReference>
<feature type="signal peptide" evidence="4">
    <location>
        <begin position="1"/>
        <end position="28"/>
    </location>
</feature>
<dbReference type="Pfam" id="PF13499">
    <property type="entry name" value="EF-hand_7"/>
    <property type="match status" value="2"/>
</dbReference>
<dbReference type="SMART" id="SM00054">
    <property type="entry name" value="EFh"/>
    <property type="match status" value="4"/>
</dbReference>
<name>A0A448Z0D1_9STRA</name>
<dbReference type="InterPro" id="IPR002048">
    <property type="entry name" value="EF_hand_dom"/>
</dbReference>
<feature type="domain" description="EF-hand" evidence="5">
    <location>
        <begin position="131"/>
        <end position="158"/>
    </location>
</feature>
<dbReference type="PROSITE" id="PS50222">
    <property type="entry name" value="EF_HAND_2"/>
    <property type="match status" value="4"/>
</dbReference>
<dbReference type="PANTHER" id="PTHR10891">
    <property type="entry name" value="EF-HAND CALCIUM-BINDING DOMAIN CONTAINING PROTEIN"/>
    <property type="match status" value="1"/>
</dbReference>
<feature type="domain" description="EF-hand" evidence="5">
    <location>
        <begin position="198"/>
        <end position="233"/>
    </location>
</feature>
<evidence type="ECO:0000259" key="5">
    <source>
        <dbReference type="PROSITE" id="PS50222"/>
    </source>
</evidence>